<dbReference type="PANTHER" id="PTHR11481">
    <property type="entry name" value="IMMUNOGLOBULIN FC RECEPTOR"/>
    <property type="match status" value="1"/>
</dbReference>
<evidence type="ECO:0000259" key="5">
    <source>
        <dbReference type="PROSITE" id="PS50835"/>
    </source>
</evidence>
<keyword evidence="1 4" id="KW-0732">Signal</keyword>
<evidence type="ECO:0000256" key="3">
    <source>
        <dbReference type="SAM" id="MobiDB-lite"/>
    </source>
</evidence>
<dbReference type="InterPro" id="IPR003598">
    <property type="entry name" value="Ig_sub2"/>
</dbReference>
<evidence type="ECO:0000313" key="7">
    <source>
        <dbReference type="Proteomes" id="UP000694401"/>
    </source>
</evidence>
<organism evidence="6 7">
    <name type="scientific">Zosterops lateralis melanops</name>
    <dbReference type="NCBI Taxonomy" id="1220523"/>
    <lineage>
        <taxon>Eukaryota</taxon>
        <taxon>Metazoa</taxon>
        <taxon>Chordata</taxon>
        <taxon>Craniata</taxon>
        <taxon>Vertebrata</taxon>
        <taxon>Euteleostomi</taxon>
        <taxon>Archelosauria</taxon>
        <taxon>Archosauria</taxon>
        <taxon>Dinosauria</taxon>
        <taxon>Saurischia</taxon>
        <taxon>Theropoda</taxon>
        <taxon>Coelurosauria</taxon>
        <taxon>Aves</taxon>
        <taxon>Neognathae</taxon>
        <taxon>Neoaves</taxon>
        <taxon>Telluraves</taxon>
        <taxon>Australaves</taxon>
        <taxon>Passeriformes</taxon>
        <taxon>Sylvioidea</taxon>
        <taxon>Zosteropidae</taxon>
        <taxon>Zosterops</taxon>
    </lineage>
</organism>
<dbReference type="InterPro" id="IPR050488">
    <property type="entry name" value="Ig_Fc_receptor"/>
</dbReference>
<name>A0A8D2PHN0_ZOSLA</name>
<dbReference type="PANTHER" id="PTHR11481:SF64">
    <property type="entry name" value="FC RECEPTOR-LIKE PROTEIN 4"/>
    <property type="match status" value="1"/>
</dbReference>
<evidence type="ECO:0000313" key="6">
    <source>
        <dbReference type="Ensembl" id="ENSZLMP00000014489.1"/>
    </source>
</evidence>
<dbReference type="Pfam" id="PF13927">
    <property type="entry name" value="Ig_3"/>
    <property type="match status" value="2"/>
</dbReference>
<dbReference type="InterPro" id="IPR003599">
    <property type="entry name" value="Ig_sub"/>
</dbReference>
<dbReference type="CDD" id="cd00096">
    <property type="entry name" value="Ig"/>
    <property type="match status" value="2"/>
</dbReference>
<feature type="region of interest" description="Disordered" evidence="3">
    <location>
        <begin position="476"/>
        <end position="528"/>
    </location>
</feature>
<dbReference type="Pfam" id="PF13895">
    <property type="entry name" value="Ig_2"/>
    <property type="match status" value="1"/>
</dbReference>
<sequence length="528" mass="56684">MTCPHPAVLSPVLALAGWCPLSPTGAQITQLLVEPPWMPAVLWDRVTLSCQGLGTTGATTWYKDGQRWGCLQCLGHPPWTCRKPLSAMEPFCFTDRLVLQVPARTLLEGDTVTLHCRATNDMSVTRVRFYQDKKVLRGFLRGTELSLSPLQLHHSGRYHCEGWVSFGLSLSAPVTVTVHELFTVPKLEGPPDPIEGSPLNLSCFSTPSPLRPPAPLLHLFYRDGQLVGGPQVSPQLLVPSVGISHSGNYSCQVHSQGGAVQKSSTQLRVTVALGDHLVLSCEVAAGTGPLSFTWHRGGLGTLLGSGPHLELQHVGDHDSGLYHCRVSNGDSVEESASPICLPKVPVANATITPGPLSHQVHAGDPVTLRCSVQVGSAPVTFTWLHNGQEVARGPVLELGDVDVGHSGTYQCVATNQLGQDGHRVFRALSPELALEVTPGSPWVTDHPAPPEEGEVLYTHVVSTERAGGEYRVGTQGHVTHECHPPPRSPQPVSLAGPPRATSPQVTYTELPGPHRRQRDPSDIYGNVL</sequence>
<protein>
    <recommendedName>
        <fullName evidence="5">Ig-like domain-containing protein</fullName>
    </recommendedName>
</protein>
<keyword evidence="7" id="KW-1185">Reference proteome</keyword>
<evidence type="ECO:0000256" key="4">
    <source>
        <dbReference type="SAM" id="SignalP"/>
    </source>
</evidence>
<dbReference type="PROSITE" id="PS50835">
    <property type="entry name" value="IG_LIKE"/>
    <property type="match status" value="3"/>
</dbReference>
<dbReference type="Proteomes" id="UP000694401">
    <property type="component" value="Unassembled WGS sequence"/>
</dbReference>
<reference evidence="6" key="1">
    <citation type="submission" date="2025-08" db="UniProtKB">
        <authorList>
            <consortium name="Ensembl"/>
        </authorList>
    </citation>
    <scope>IDENTIFICATION</scope>
</reference>
<feature type="domain" description="Ig-like" evidence="5">
    <location>
        <begin position="342"/>
        <end position="429"/>
    </location>
</feature>
<keyword evidence="2" id="KW-1015">Disulfide bond</keyword>
<dbReference type="Ensembl" id="ENSZLMT00000014889.1">
    <property type="protein sequence ID" value="ENSZLMP00000014489.1"/>
    <property type="gene ID" value="ENSZLMG00000010088.1"/>
</dbReference>
<dbReference type="InterPro" id="IPR013783">
    <property type="entry name" value="Ig-like_fold"/>
</dbReference>
<feature type="signal peptide" evidence="4">
    <location>
        <begin position="1"/>
        <end position="26"/>
    </location>
</feature>
<dbReference type="GO" id="GO:0009897">
    <property type="term" value="C:external side of plasma membrane"/>
    <property type="evidence" value="ECO:0007669"/>
    <property type="project" value="TreeGrafter"/>
</dbReference>
<feature type="domain" description="Ig-like" evidence="5">
    <location>
        <begin position="84"/>
        <end position="160"/>
    </location>
</feature>
<dbReference type="SMART" id="SM00408">
    <property type="entry name" value="IGc2"/>
    <property type="match status" value="4"/>
</dbReference>
<dbReference type="Gene3D" id="2.60.40.10">
    <property type="entry name" value="Immunoglobulins"/>
    <property type="match status" value="4"/>
</dbReference>
<dbReference type="AlphaFoldDB" id="A0A8D2PHN0"/>
<dbReference type="SMART" id="SM00409">
    <property type="entry name" value="IG"/>
    <property type="match status" value="4"/>
</dbReference>
<reference evidence="6" key="2">
    <citation type="submission" date="2025-09" db="UniProtKB">
        <authorList>
            <consortium name="Ensembl"/>
        </authorList>
    </citation>
    <scope>IDENTIFICATION</scope>
</reference>
<dbReference type="SUPFAM" id="SSF48726">
    <property type="entry name" value="Immunoglobulin"/>
    <property type="match status" value="5"/>
</dbReference>
<proteinExistence type="predicted"/>
<accession>A0A8D2PHN0</accession>
<feature type="chain" id="PRO_5034927815" description="Ig-like domain-containing protein" evidence="4">
    <location>
        <begin position="27"/>
        <end position="528"/>
    </location>
</feature>
<evidence type="ECO:0000256" key="2">
    <source>
        <dbReference type="ARBA" id="ARBA00023157"/>
    </source>
</evidence>
<feature type="domain" description="Ig-like" evidence="5">
    <location>
        <begin position="239"/>
        <end position="337"/>
    </location>
</feature>
<evidence type="ECO:0000256" key="1">
    <source>
        <dbReference type="ARBA" id="ARBA00022729"/>
    </source>
</evidence>
<dbReference type="InterPro" id="IPR007110">
    <property type="entry name" value="Ig-like_dom"/>
</dbReference>
<dbReference type="InterPro" id="IPR036179">
    <property type="entry name" value="Ig-like_dom_sf"/>
</dbReference>